<dbReference type="EMBL" id="JABXBU010000015">
    <property type="protein sequence ID" value="KAF8787083.1"/>
    <property type="molecule type" value="Genomic_DNA"/>
</dbReference>
<reference evidence="1" key="1">
    <citation type="journal article" date="2020" name="bioRxiv">
        <title>Chromosome-level reference genome of the European wasp spider Argiope bruennichi: a resource for studies on range expansion and evolutionary adaptation.</title>
        <authorList>
            <person name="Sheffer M.M."/>
            <person name="Hoppe A."/>
            <person name="Krehenwinkel H."/>
            <person name="Uhl G."/>
            <person name="Kuss A.W."/>
            <person name="Jensen L."/>
            <person name="Jensen C."/>
            <person name="Gillespie R.G."/>
            <person name="Hoff K.J."/>
            <person name="Prost S."/>
        </authorList>
    </citation>
    <scope>NUCLEOTIDE SEQUENCE</scope>
</reference>
<sequence length="179" mass="20749">MEDYLFAMFLAEDVMKYVLQKHGIEWEVKHNIRSIYKGKYPEKTVILPLKKAVIMFIDKKKKHIKDILRDYTKNNSSTVREFCHYAIEFGSEVFKDGFDPVNFIKYCAIVAEMAYRLYDHCQDIPEQAVGVIGTVLVSQMMTQQFEESGNQEGLKKASLKLLKQLKDVKSTVEYATTSV</sequence>
<protein>
    <submittedName>
        <fullName evidence="1">Uncharacterized protein</fullName>
    </submittedName>
</protein>
<keyword evidence="2" id="KW-1185">Reference proteome</keyword>
<dbReference type="Proteomes" id="UP000807504">
    <property type="component" value="Unassembled WGS sequence"/>
</dbReference>
<accession>A0A8T0FDT4</accession>
<name>A0A8T0FDT4_ARGBR</name>
<gene>
    <name evidence="1" type="ORF">HNY73_008713</name>
</gene>
<comment type="caution">
    <text evidence="1">The sequence shown here is derived from an EMBL/GenBank/DDBJ whole genome shotgun (WGS) entry which is preliminary data.</text>
</comment>
<evidence type="ECO:0000313" key="2">
    <source>
        <dbReference type="Proteomes" id="UP000807504"/>
    </source>
</evidence>
<organism evidence="1 2">
    <name type="scientific">Argiope bruennichi</name>
    <name type="common">Wasp spider</name>
    <name type="synonym">Aranea bruennichi</name>
    <dbReference type="NCBI Taxonomy" id="94029"/>
    <lineage>
        <taxon>Eukaryota</taxon>
        <taxon>Metazoa</taxon>
        <taxon>Ecdysozoa</taxon>
        <taxon>Arthropoda</taxon>
        <taxon>Chelicerata</taxon>
        <taxon>Arachnida</taxon>
        <taxon>Araneae</taxon>
        <taxon>Araneomorphae</taxon>
        <taxon>Entelegynae</taxon>
        <taxon>Araneoidea</taxon>
        <taxon>Araneidae</taxon>
        <taxon>Argiope</taxon>
    </lineage>
</organism>
<reference evidence="1" key="2">
    <citation type="submission" date="2020-06" db="EMBL/GenBank/DDBJ databases">
        <authorList>
            <person name="Sheffer M."/>
        </authorList>
    </citation>
    <scope>NUCLEOTIDE SEQUENCE</scope>
</reference>
<dbReference type="AlphaFoldDB" id="A0A8T0FDT4"/>
<proteinExistence type="predicted"/>
<evidence type="ECO:0000313" key="1">
    <source>
        <dbReference type="EMBL" id="KAF8787083.1"/>
    </source>
</evidence>